<keyword evidence="1" id="KW-0963">Cytoplasm</keyword>
<dbReference type="AlphaFoldDB" id="A0A418YHI4"/>
<dbReference type="OrthoDB" id="5814370at2"/>
<dbReference type="InterPro" id="IPR045865">
    <property type="entry name" value="ACT-like_dom_sf"/>
</dbReference>
<comment type="caution">
    <text evidence="3">The sequence shown here is derived from an EMBL/GenBank/DDBJ whole genome shotgun (WGS) entry which is preliminary data.</text>
</comment>
<dbReference type="Pfam" id="PF01842">
    <property type="entry name" value="ACT"/>
    <property type="match status" value="1"/>
</dbReference>
<organism evidence="3 4">
    <name type="scientific">Motilimonas pumila</name>
    <dbReference type="NCBI Taxonomy" id="2303987"/>
    <lineage>
        <taxon>Bacteria</taxon>
        <taxon>Pseudomonadati</taxon>
        <taxon>Pseudomonadota</taxon>
        <taxon>Gammaproteobacteria</taxon>
        <taxon>Alteromonadales</taxon>
        <taxon>Alteromonadales genera incertae sedis</taxon>
        <taxon>Motilimonas</taxon>
    </lineage>
</organism>
<proteinExistence type="predicted"/>
<accession>A0A418YHI4</accession>
<evidence type="ECO:0000259" key="2">
    <source>
        <dbReference type="PROSITE" id="PS51671"/>
    </source>
</evidence>
<dbReference type="PROSITE" id="PS51671">
    <property type="entry name" value="ACT"/>
    <property type="match status" value="1"/>
</dbReference>
<comment type="subcellular location">
    <subcellularLocation>
        <location evidence="1">Cytoplasm</location>
    </subcellularLocation>
</comment>
<dbReference type="InterPro" id="IPR016867">
    <property type="entry name" value="GcvR"/>
</dbReference>
<evidence type="ECO:0000313" key="4">
    <source>
        <dbReference type="Proteomes" id="UP000283255"/>
    </source>
</evidence>
<dbReference type="InterPro" id="IPR050990">
    <property type="entry name" value="UPF0237/GcvR_regulator"/>
</dbReference>
<dbReference type="PANTHER" id="PTHR34875">
    <property type="entry name" value="UPF0237 PROTEIN MJ1558"/>
    <property type="match status" value="1"/>
</dbReference>
<dbReference type="GO" id="GO:0006355">
    <property type="term" value="P:regulation of DNA-templated transcription"/>
    <property type="evidence" value="ECO:0007669"/>
    <property type="project" value="UniProtKB-UniRule"/>
</dbReference>
<keyword evidence="4" id="KW-1185">Reference proteome</keyword>
<reference evidence="3 4" key="1">
    <citation type="submission" date="2018-09" db="EMBL/GenBank/DDBJ databases">
        <authorList>
            <person name="Wang F."/>
        </authorList>
    </citation>
    <scope>NUCLEOTIDE SEQUENCE [LARGE SCALE GENOMIC DNA]</scope>
    <source>
        <strain evidence="3 4">PLHSC7-2</strain>
    </source>
</reference>
<evidence type="ECO:0000256" key="1">
    <source>
        <dbReference type="PIRNR" id="PIRNR028103"/>
    </source>
</evidence>
<keyword evidence="1" id="KW-0804">Transcription</keyword>
<dbReference type="PIRSF" id="PIRSF028103">
    <property type="entry name" value="GcvR"/>
    <property type="match status" value="1"/>
</dbReference>
<reference evidence="3 4" key="2">
    <citation type="submission" date="2019-01" db="EMBL/GenBank/DDBJ databases">
        <title>Motilimonas pumilus sp. nov., isolated from the gut of sea cucumber (Apostichopus japonicus).</title>
        <authorList>
            <person name="Wang F.-Q."/>
            <person name="Ren L.-H."/>
            <person name="Lin Y.-W."/>
            <person name="Sun G.-H."/>
            <person name="Du Z.-J."/>
            <person name="Zhao J.-X."/>
            <person name="Liu X.-J."/>
            <person name="Liu L.-J."/>
        </authorList>
    </citation>
    <scope>NUCLEOTIDE SEQUENCE [LARGE SCALE GENOMIC DNA]</scope>
    <source>
        <strain evidence="3 4">PLHSC7-2</strain>
    </source>
</reference>
<dbReference type="EMBL" id="QZCH01000004">
    <property type="protein sequence ID" value="RJG49523.1"/>
    <property type="molecule type" value="Genomic_DNA"/>
</dbReference>
<dbReference type="Gene3D" id="3.30.70.260">
    <property type="match status" value="2"/>
</dbReference>
<protein>
    <recommendedName>
        <fullName evidence="1">Glycine cleavage system transcriptional repressor</fullName>
    </recommendedName>
</protein>
<keyword evidence="1" id="KW-0678">Repressor</keyword>
<dbReference type="SUPFAM" id="SSF55021">
    <property type="entry name" value="ACT-like"/>
    <property type="match status" value="2"/>
</dbReference>
<sequence>MNTQFMATIAGSDRPNLLKILAEKTHNLGGKWLDSKISRLEGQLVGIIKIDMPEENMSALKAEFNAIADFHVSTSAINLVTVTECEQVEVRIEAKDKPGLISDITNLLDQKGVTIEHMENHRLSVAEMGTIVFYADMNLLVPVDLGTELLLDELKNINQDLRVEAVA</sequence>
<dbReference type="RefSeq" id="WP_119909858.1">
    <property type="nucleotide sequence ID" value="NZ_QZCH01000004.1"/>
</dbReference>
<dbReference type="GO" id="GO:0005737">
    <property type="term" value="C:cytoplasm"/>
    <property type="evidence" value="ECO:0007669"/>
    <property type="project" value="UniProtKB-SubCell"/>
</dbReference>
<dbReference type="InterPro" id="IPR002912">
    <property type="entry name" value="ACT_dom"/>
</dbReference>
<name>A0A418YHI4_9GAMM</name>
<dbReference type="PANTHER" id="PTHR34875:SF6">
    <property type="entry name" value="UPF0237 PROTEIN MJ1558"/>
    <property type="match status" value="1"/>
</dbReference>
<dbReference type="Pfam" id="PF13740">
    <property type="entry name" value="ACT_6"/>
    <property type="match status" value="1"/>
</dbReference>
<dbReference type="Proteomes" id="UP000283255">
    <property type="component" value="Unassembled WGS sequence"/>
</dbReference>
<feature type="domain" description="ACT" evidence="2">
    <location>
        <begin position="89"/>
        <end position="167"/>
    </location>
</feature>
<gene>
    <name evidence="3" type="ORF">D1Z90_06080</name>
</gene>
<evidence type="ECO:0000313" key="3">
    <source>
        <dbReference type="EMBL" id="RJG49523.1"/>
    </source>
</evidence>